<dbReference type="InterPro" id="IPR023631">
    <property type="entry name" value="Amidase_dom"/>
</dbReference>
<keyword evidence="3" id="KW-0378">Hydrolase</keyword>
<proteinExistence type="predicted"/>
<evidence type="ECO:0000313" key="3">
    <source>
        <dbReference type="EMBL" id="QWQ36490.1"/>
    </source>
</evidence>
<dbReference type="RefSeq" id="WP_207348350.1">
    <property type="nucleotide sequence ID" value="NZ_CP076456.1"/>
</dbReference>
<dbReference type="InterPro" id="IPR000120">
    <property type="entry name" value="Amidase"/>
</dbReference>
<organism evidence="3 4">
    <name type="scientific">Arthrobacter sunyaminii</name>
    <dbReference type="NCBI Taxonomy" id="2816859"/>
    <lineage>
        <taxon>Bacteria</taxon>
        <taxon>Bacillati</taxon>
        <taxon>Actinomycetota</taxon>
        <taxon>Actinomycetes</taxon>
        <taxon>Micrococcales</taxon>
        <taxon>Micrococcaceae</taxon>
        <taxon>Arthrobacter</taxon>
    </lineage>
</organism>
<feature type="domain" description="Amidase" evidence="2">
    <location>
        <begin position="41"/>
        <end position="458"/>
    </location>
</feature>
<dbReference type="Proteomes" id="UP000680588">
    <property type="component" value="Chromosome"/>
</dbReference>
<dbReference type="EC" id="3.5.1.4" evidence="3"/>
<feature type="compositionally biased region" description="Polar residues" evidence="1">
    <location>
        <begin position="1"/>
        <end position="14"/>
    </location>
</feature>
<dbReference type="KEGG" id="asun:KG104_01265"/>
<accession>A0A975S625</accession>
<keyword evidence="4" id="KW-1185">Reference proteome</keyword>
<dbReference type="EMBL" id="CP076456">
    <property type="protein sequence ID" value="QWQ36490.1"/>
    <property type="molecule type" value="Genomic_DNA"/>
</dbReference>
<sequence length="480" mass="50575">MTETANQSPQQEGTPRSRGLHDLSAAELSSAYAAGTLTPVEVAEAVIERIREREPELNAFYRFDPQDVLRQAQDSAERWRTGSSRSAYDGVPCSIKENISRAGIPKPSGTALPDPPVPAGNAPVTDRLLEAGVVVLGSTTMPDWGMLSSGVSSLHGVSRSAWNPAWTTGGSSAGAGSAAAAGYGPLHVGTDIGGSIRLPGTWQGLATLKPSAGLVPLDAPYTGRAAGPLARTVADAAVLMELVARPDPRDYTTRPFPPQQWSAEPADPAPLRIALQLDAGCGEAPDAEVLAAVQAAAALFEQAGAVVEILAPFIDEDMLHGLDEFWRTRSYADLEELEPAHRELVLDYIVRWCSRGADVSGSQTIRNFHSIGRMQQATVLAVAPYDVVLSPVAPMAAFPAEQPMPLPDPERTMGHIGFTVPYNMSGHPAATVNCGFTANGRPIGLQLAGAVGNDAELLRVAAWYEAARPVSSTPNWTALA</sequence>
<dbReference type="Gene3D" id="3.90.1300.10">
    <property type="entry name" value="Amidase signature (AS) domain"/>
    <property type="match status" value="1"/>
</dbReference>
<dbReference type="SUPFAM" id="SSF75304">
    <property type="entry name" value="Amidase signature (AS) enzymes"/>
    <property type="match status" value="1"/>
</dbReference>
<dbReference type="PANTHER" id="PTHR11895">
    <property type="entry name" value="TRANSAMIDASE"/>
    <property type="match status" value="1"/>
</dbReference>
<dbReference type="GO" id="GO:0004040">
    <property type="term" value="F:amidase activity"/>
    <property type="evidence" value="ECO:0007669"/>
    <property type="project" value="UniProtKB-EC"/>
</dbReference>
<dbReference type="InterPro" id="IPR036928">
    <property type="entry name" value="AS_sf"/>
</dbReference>
<feature type="region of interest" description="Disordered" evidence="1">
    <location>
        <begin position="1"/>
        <end position="25"/>
    </location>
</feature>
<dbReference type="Pfam" id="PF01425">
    <property type="entry name" value="Amidase"/>
    <property type="match status" value="1"/>
</dbReference>
<evidence type="ECO:0000259" key="2">
    <source>
        <dbReference type="Pfam" id="PF01425"/>
    </source>
</evidence>
<dbReference type="PANTHER" id="PTHR11895:SF173">
    <property type="entry name" value="GLUTAMYL-TRNA AMIDOTRANSFERASE SUBUNIT A"/>
    <property type="match status" value="1"/>
</dbReference>
<reference evidence="3" key="1">
    <citation type="submission" date="2021-06" db="EMBL/GenBank/DDBJ databases">
        <title>Novel species in genus Arthrobacter.</title>
        <authorList>
            <person name="Zhang G."/>
        </authorList>
    </citation>
    <scope>NUCLEOTIDE SEQUENCE</scope>
    <source>
        <strain evidence="3">Zg-ZUI122</strain>
    </source>
</reference>
<evidence type="ECO:0000313" key="4">
    <source>
        <dbReference type="Proteomes" id="UP000680588"/>
    </source>
</evidence>
<name>A0A975S625_9MICC</name>
<dbReference type="AlphaFoldDB" id="A0A975S625"/>
<gene>
    <name evidence="3" type="ORF">KG104_01265</name>
</gene>
<dbReference type="NCBIfam" id="NF005450">
    <property type="entry name" value="PRK07042.1"/>
    <property type="match status" value="1"/>
</dbReference>
<evidence type="ECO:0000256" key="1">
    <source>
        <dbReference type="SAM" id="MobiDB-lite"/>
    </source>
</evidence>
<protein>
    <submittedName>
        <fullName evidence="3">Amidase</fullName>
        <ecNumber evidence="3">3.5.1.4</ecNumber>
    </submittedName>
</protein>